<proteinExistence type="predicted"/>
<evidence type="ECO:0008006" key="4">
    <source>
        <dbReference type="Google" id="ProtNLM"/>
    </source>
</evidence>
<dbReference type="PATRIC" id="fig|1218492.5.peg.1464"/>
<keyword evidence="1" id="KW-0812">Transmembrane</keyword>
<evidence type="ECO:0000313" key="2">
    <source>
        <dbReference type="EMBL" id="KJY60723.1"/>
    </source>
</evidence>
<protein>
    <recommendedName>
        <fullName evidence="4">CAAX amino terminal protease family protein</fullName>
    </recommendedName>
</protein>
<dbReference type="STRING" id="1218492.JG30_14120"/>
<dbReference type="EMBL" id="JXJQ01000010">
    <property type="protein sequence ID" value="KJY60723.1"/>
    <property type="molecule type" value="Genomic_DNA"/>
</dbReference>
<reference evidence="2 3" key="1">
    <citation type="submission" date="2015-01" db="EMBL/GenBank/DDBJ databases">
        <title>Comparative genomics of the lactic acid bacteria isolated from the honey bee gut.</title>
        <authorList>
            <person name="Ellegaard K.M."/>
            <person name="Tamarit D."/>
            <person name="Javelind E."/>
            <person name="Olofsson T."/>
            <person name="Andersson S.G."/>
            <person name="Vasquez A."/>
        </authorList>
    </citation>
    <scope>NUCLEOTIDE SEQUENCE [LARGE SCALE GENOMIC DNA]</scope>
    <source>
        <strain evidence="2 3">Bin4</strain>
    </source>
</reference>
<keyword evidence="1" id="KW-0472">Membrane</keyword>
<dbReference type="Proteomes" id="UP000033558">
    <property type="component" value="Unassembled WGS sequence"/>
</dbReference>
<dbReference type="HOGENOM" id="CLU_1244009_0_0_9"/>
<keyword evidence="3" id="KW-1185">Reference proteome</keyword>
<dbReference type="OrthoDB" id="2326057at2"/>
<feature type="transmembrane region" description="Helical" evidence="1">
    <location>
        <begin position="205"/>
        <end position="222"/>
    </location>
</feature>
<dbReference type="RefSeq" id="WP_046317510.1">
    <property type="nucleotide sequence ID" value="NZ_JBHSZT010000005.1"/>
</dbReference>
<keyword evidence="1" id="KW-1133">Transmembrane helix</keyword>
<feature type="transmembrane region" description="Helical" evidence="1">
    <location>
        <begin position="6"/>
        <end position="24"/>
    </location>
</feature>
<name>A0A0F4LQX0_9LACO</name>
<evidence type="ECO:0000313" key="3">
    <source>
        <dbReference type="Proteomes" id="UP000033558"/>
    </source>
</evidence>
<dbReference type="PROSITE" id="PS51257">
    <property type="entry name" value="PROKAR_LIPOPROTEIN"/>
    <property type="match status" value="1"/>
</dbReference>
<accession>A0A0F4LQX0</accession>
<organism evidence="2 3">
    <name type="scientific">Bombilactobacillus mellifer</name>
    <dbReference type="NCBI Taxonomy" id="1218492"/>
    <lineage>
        <taxon>Bacteria</taxon>
        <taxon>Bacillati</taxon>
        <taxon>Bacillota</taxon>
        <taxon>Bacilli</taxon>
        <taxon>Lactobacillales</taxon>
        <taxon>Lactobacillaceae</taxon>
        <taxon>Bombilactobacillus</taxon>
    </lineage>
</organism>
<comment type="caution">
    <text evidence="2">The sequence shown here is derived from an EMBL/GenBank/DDBJ whole genome shotgun (WGS) entry which is preliminary data.</text>
</comment>
<evidence type="ECO:0000256" key="1">
    <source>
        <dbReference type="SAM" id="Phobius"/>
    </source>
</evidence>
<sequence length="223" mass="25529">MRSLRAPLANVLWYIIWLVLVIACQRWEQLCISQTGLHTFMAASFLLVSILVLLIMSGRYHHEQKFFITFEDTWRNGVNSFFNIILLAILVLGCFMVLVSYLKAKSFFPSLTNPTDYLAYGQAAFWFDLLTSSLIIAIEQQYVCVGFFFNYFFLKNNLMSALGGIFLSGLVFGLLNMENLHFINLFVYCAIGWLLATVYLATQNFSLNLMLGIFVALMKVILI</sequence>
<feature type="transmembrane region" description="Helical" evidence="1">
    <location>
        <begin position="158"/>
        <end position="175"/>
    </location>
</feature>
<feature type="transmembrane region" description="Helical" evidence="1">
    <location>
        <begin position="36"/>
        <end position="60"/>
    </location>
</feature>
<feature type="transmembrane region" description="Helical" evidence="1">
    <location>
        <begin position="80"/>
        <end position="102"/>
    </location>
</feature>
<gene>
    <name evidence="2" type="ORF">JG30_14120</name>
</gene>
<dbReference type="AlphaFoldDB" id="A0A0F4LQX0"/>
<feature type="transmembrane region" description="Helical" evidence="1">
    <location>
        <begin position="182"/>
        <end position="199"/>
    </location>
</feature>